<dbReference type="GO" id="GO:0005886">
    <property type="term" value="C:plasma membrane"/>
    <property type="evidence" value="ECO:0007669"/>
    <property type="project" value="UniProtKB-SubCell"/>
</dbReference>
<evidence type="ECO:0000313" key="8">
    <source>
        <dbReference type="EMBL" id="OUQ72586.1"/>
    </source>
</evidence>
<dbReference type="InterPro" id="IPR050833">
    <property type="entry name" value="Poly_Biosynth_Transport"/>
</dbReference>
<evidence type="ECO:0000256" key="6">
    <source>
        <dbReference type="SAM" id="Phobius"/>
    </source>
</evidence>
<keyword evidence="2" id="KW-1003">Cell membrane</keyword>
<organism evidence="8 9">
    <name type="scientific">Bacteroides xylanisolvens</name>
    <dbReference type="NCBI Taxonomy" id="371601"/>
    <lineage>
        <taxon>Bacteria</taxon>
        <taxon>Pseudomonadati</taxon>
        <taxon>Bacteroidota</taxon>
        <taxon>Bacteroidia</taxon>
        <taxon>Bacteroidales</taxon>
        <taxon>Bacteroidaceae</taxon>
        <taxon>Bacteroides</taxon>
    </lineage>
</organism>
<accession>A0A1Y4VTL5</accession>
<feature type="transmembrane region" description="Helical" evidence="6">
    <location>
        <begin position="395"/>
        <end position="415"/>
    </location>
</feature>
<feature type="transmembrane region" description="Helical" evidence="6">
    <location>
        <begin position="304"/>
        <end position="324"/>
    </location>
</feature>
<evidence type="ECO:0000313" key="9">
    <source>
        <dbReference type="Proteomes" id="UP000196036"/>
    </source>
</evidence>
<evidence type="ECO:0000313" key="7">
    <source>
        <dbReference type="EMBL" id="MCA4522011.1"/>
    </source>
</evidence>
<evidence type="ECO:0000256" key="2">
    <source>
        <dbReference type="ARBA" id="ARBA00022475"/>
    </source>
</evidence>
<dbReference type="EMBL" id="JAIWWW010000005">
    <property type="protein sequence ID" value="MCA4522011.1"/>
    <property type="molecule type" value="Genomic_DNA"/>
</dbReference>
<comment type="subcellular location">
    <subcellularLocation>
        <location evidence="1">Cell membrane</location>
        <topology evidence="1">Multi-pass membrane protein</topology>
    </subcellularLocation>
</comment>
<feature type="transmembrane region" description="Helical" evidence="6">
    <location>
        <begin position="7"/>
        <end position="29"/>
    </location>
</feature>
<reference evidence="7" key="3">
    <citation type="submission" date="2023-08" db="EMBL/GenBank/DDBJ databases">
        <title>Mucin Metabolism Genes Underlie the Key Renovations of Bacteroides xylanisolvens Genomes in Captive Great Apes.</title>
        <authorList>
            <person name="Nishida A.H."/>
        </authorList>
    </citation>
    <scope>NUCLEOTIDE SEQUENCE</scope>
    <source>
        <strain evidence="7">P19.10B</strain>
    </source>
</reference>
<sequence>MKNTLVLYVRMFFTMAVGFYMSRVILVSLGVEDYGIYNVVGGVTAMFSFLNSSLSGATSRFLTYELGEGNMQRMKATFSVAYTIHVLLAILIFFICETVGLWLLEYKLVIPEARMNAARVLYQLSVITVVVSIIQVPFNALIIAHERMNAFAYLSIIDMLLKLGVALSLDFIPFDKLITYGLLFFLVGNTMRLMYRWYARKHFEECIIVISKDKNLILPMLKFSGWDLYGNLSTMARTQGVNILQNMFFGPLINAAAGVSGYVMGAVLGFSNNFITAVRPQIIKLYAQKKIDEMQRLVERGSRMAFFLLFFVSFPCFIELPFVLNFWLEEVPVFTDEFTKLSLFWNWSVVLFFPLSAVIHATGKVKRISLLNGTLYLLVIPITYFFFKFTDCTPLIPYICNAILGIIGCFINLQTVKMYVPAFSVTHYLIHSTTRAILAAVVGSIVPICAYMQLSQGWVGFAIVCLLCIISNSLSILYIGMSKDERVYVIDLLLRKVHLKE</sequence>
<evidence type="ECO:0000256" key="4">
    <source>
        <dbReference type="ARBA" id="ARBA00022989"/>
    </source>
</evidence>
<reference evidence="9" key="1">
    <citation type="submission" date="2017-04" db="EMBL/GenBank/DDBJ databases">
        <title>Function of individual gut microbiota members based on whole genome sequencing of pure cultures obtained from chicken caecum.</title>
        <authorList>
            <person name="Medvecky M."/>
            <person name="Cejkova D."/>
            <person name="Polansky O."/>
            <person name="Karasova D."/>
            <person name="Kubasova T."/>
            <person name="Cizek A."/>
            <person name="Rychlik I."/>
        </authorList>
    </citation>
    <scope>NUCLEOTIDE SEQUENCE [LARGE SCALE GENOMIC DNA]</scope>
    <source>
        <strain evidence="9">An109</strain>
    </source>
</reference>
<feature type="transmembrane region" description="Helical" evidence="6">
    <location>
        <begin position="344"/>
        <end position="363"/>
    </location>
</feature>
<dbReference type="Proteomes" id="UP001197958">
    <property type="component" value="Unassembled WGS sequence"/>
</dbReference>
<reference evidence="8" key="2">
    <citation type="journal article" date="2018" name="BMC Genomics">
        <title>Whole genome sequencing and function prediction of 133 gut anaerobes isolated from chicken caecum in pure cultures.</title>
        <authorList>
            <person name="Medvecky M."/>
            <person name="Cejkova D."/>
            <person name="Polansky O."/>
            <person name="Karasova D."/>
            <person name="Kubasova T."/>
            <person name="Cizek A."/>
            <person name="Rychlik I."/>
        </authorList>
    </citation>
    <scope>NUCLEOTIDE SEQUENCE</scope>
    <source>
        <strain evidence="8">An109</strain>
    </source>
</reference>
<gene>
    <name evidence="8" type="ORF">B5E52_04960</name>
    <name evidence="7" type="ORF">LDZ35_02115</name>
</gene>
<feature type="transmembrane region" description="Helical" evidence="6">
    <location>
        <begin position="460"/>
        <end position="480"/>
    </location>
</feature>
<feature type="transmembrane region" description="Helical" evidence="6">
    <location>
        <begin position="35"/>
        <end position="57"/>
    </location>
</feature>
<evidence type="ECO:0000256" key="3">
    <source>
        <dbReference type="ARBA" id="ARBA00022692"/>
    </source>
</evidence>
<feature type="transmembrane region" description="Helical" evidence="6">
    <location>
        <begin position="370"/>
        <end position="389"/>
    </location>
</feature>
<dbReference type="RefSeq" id="WP_143241481.1">
    <property type="nucleotide sequence ID" value="NZ_JAHOJA010000004.1"/>
</dbReference>
<proteinExistence type="predicted"/>
<name>A0A1Y4VTL5_9BACE</name>
<keyword evidence="5 6" id="KW-0472">Membrane</keyword>
<feature type="transmembrane region" description="Helical" evidence="6">
    <location>
        <begin position="151"/>
        <end position="171"/>
    </location>
</feature>
<evidence type="ECO:0000256" key="1">
    <source>
        <dbReference type="ARBA" id="ARBA00004651"/>
    </source>
</evidence>
<dbReference type="AlphaFoldDB" id="A0A1Y4VTL5"/>
<dbReference type="PANTHER" id="PTHR30250:SF26">
    <property type="entry name" value="PSMA PROTEIN"/>
    <property type="match status" value="1"/>
</dbReference>
<comment type="caution">
    <text evidence="8">The sequence shown here is derived from an EMBL/GenBank/DDBJ whole genome shotgun (WGS) entry which is preliminary data.</text>
</comment>
<feature type="transmembrane region" description="Helical" evidence="6">
    <location>
        <begin position="124"/>
        <end position="144"/>
    </location>
</feature>
<feature type="transmembrane region" description="Helical" evidence="6">
    <location>
        <begin position="436"/>
        <end position="454"/>
    </location>
</feature>
<keyword evidence="4 6" id="KW-1133">Transmembrane helix</keyword>
<dbReference type="EMBL" id="NFLW01000006">
    <property type="protein sequence ID" value="OUQ72586.1"/>
    <property type="molecule type" value="Genomic_DNA"/>
</dbReference>
<protein>
    <submittedName>
        <fullName evidence="7">Polysaccharide biosynthesis protein</fullName>
    </submittedName>
</protein>
<dbReference type="Proteomes" id="UP000196036">
    <property type="component" value="Unassembled WGS sequence"/>
</dbReference>
<evidence type="ECO:0000256" key="5">
    <source>
        <dbReference type="ARBA" id="ARBA00023136"/>
    </source>
</evidence>
<feature type="transmembrane region" description="Helical" evidence="6">
    <location>
        <begin position="78"/>
        <end position="104"/>
    </location>
</feature>
<keyword evidence="3 6" id="KW-0812">Transmembrane</keyword>
<dbReference type="PANTHER" id="PTHR30250">
    <property type="entry name" value="PST FAMILY PREDICTED COLANIC ACID TRANSPORTER"/>
    <property type="match status" value="1"/>
</dbReference>
<feature type="transmembrane region" description="Helical" evidence="6">
    <location>
        <begin position="177"/>
        <end position="195"/>
    </location>
</feature>